<feature type="transmembrane region" description="Helical" evidence="1">
    <location>
        <begin position="173"/>
        <end position="195"/>
    </location>
</feature>
<dbReference type="AlphaFoldDB" id="A0A286HM91"/>
<dbReference type="PANTHER" id="PTHR40400:SF1">
    <property type="entry name" value="SLR1512 PROTEIN"/>
    <property type="match status" value="1"/>
</dbReference>
<dbReference type="Proteomes" id="UP000219465">
    <property type="component" value="Unassembled WGS sequence"/>
</dbReference>
<organism evidence="2 3">
    <name type="scientific">Hoeflea halophila</name>
    <dbReference type="NCBI Taxonomy" id="714899"/>
    <lineage>
        <taxon>Bacteria</taxon>
        <taxon>Pseudomonadati</taxon>
        <taxon>Pseudomonadota</taxon>
        <taxon>Alphaproteobacteria</taxon>
        <taxon>Hyphomicrobiales</taxon>
        <taxon>Rhizobiaceae</taxon>
        <taxon>Hoeflea</taxon>
    </lineage>
</organism>
<feature type="transmembrane region" description="Helical" evidence="1">
    <location>
        <begin position="301"/>
        <end position="325"/>
    </location>
</feature>
<dbReference type="PANTHER" id="PTHR40400">
    <property type="entry name" value="SLR1512 PROTEIN"/>
    <property type="match status" value="1"/>
</dbReference>
<feature type="transmembrane region" description="Helical" evidence="1">
    <location>
        <begin position="201"/>
        <end position="221"/>
    </location>
</feature>
<dbReference type="Pfam" id="PF05982">
    <property type="entry name" value="Sbt_1"/>
    <property type="match status" value="1"/>
</dbReference>
<dbReference type="OrthoDB" id="345121at2"/>
<feature type="transmembrane region" description="Helical" evidence="1">
    <location>
        <begin position="66"/>
        <end position="90"/>
    </location>
</feature>
<feature type="transmembrane region" description="Helical" evidence="1">
    <location>
        <begin position="132"/>
        <end position="153"/>
    </location>
</feature>
<protein>
    <recommendedName>
        <fullName evidence="4">Sodium-dependent bicarbonate transport family permease</fullName>
    </recommendedName>
</protein>
<gene>
    <name evidence="2" type="ORF">SAMN05877838_0655</name>
</gene>
<feature type="transmembrane region" description="Helical" evidence="1">
    <location>
        <begin position="272"/>
        <end position="294"/>
    </location>
</feature>
<evidence type="ECO:0000256" key="1">
    <source>
        <dbReference type="SAM" id="Phobius"/>
    </source>
</evidence>
<keyword evidence="1" id="KW-0472">Membrane</keyword>
<evidence type="ECO:0000313" key="3">
    <source>
        <dbReference type="Proteomes" id="UP000219465"/>
    </source>
</evidence>
<accession>A0A286HM91</accession>
<proteinExistence type="predicted"/>
<name>A0A286HM91_9HYPH</name>
<evidence type="ECO:0000313" key="2">
    <source>
        <dbReference type="EMBL" id="SOE08943.1"/>
    </source>
</evidence>
<dbReference type="EMBL" id="OCPC01000001">
    <property type="protein sequence ID" value="SOE08943.1"/>
    <property type="molecule type" value="Genomic_DNA"/>
</dbReference>
<sequence>MQDILALASANLLSPAVLFFALGFMGTLAGAQLTLPEAVAKTLSIYLMLAIGFKGGVAVAEHGLGIDIVMALLAGMVLSALIPLVAFGLLTVMARLERVDRAAVAAHYGSISIVTFVAGSEALRVAGLGFEGYLVAVAAVMETPAILVALYLAHKGRPASEAAAKSGGRQEGLMTEVMLNSSVVVLVGSFVIGFLAGPKGLADIAPFIVDPFKGVLCLFLLDMGAVAGRGIRSGWKHMSPGLVLFGLVMPYIGAVFALAAGLAIGLSTGGVALLMVLGASASYIAVPAALRLALPEARPSIYLTLSLGITFPMNLTIGIPAYIALAQTASG</sequence>
<feature type="transmembrane region" description="Helical" evidence="1">
    <location>
        <begin position="242"/>
        <end position="266"/>
    </location>
</feature>
<keyword evidence="1" id="KW-1133">Transmembrane helix</keyword>
<keyword evidence="1" id="KW-0812">Transmembrane</keyword>
<dbReference type="InterPro" id="IPR010293">
    <property type="entry name" value="Sbt_1"/>
</dbReference>
<dbReference type="RefSeq" id="WP_097105055.1">
    <property type="nucleotide sequence ID" value="NZ_OCPC01000001.1"/>
</dbReference>
<keyword evidence="3" id="KW-1185">Reference proteome</keyword>
<reference evidence="3" key="1">
    <citation type="submission" date="2017-08" db="EMBL/GenBank/DDBJ databases">
        <authorList>
            <person name="Varghese N."/>
            <person name="Submissions S."/>
        </authorList>
    </citation>
    <scope>NUCLEOTIDE SEQUENCE [LARGE SCALE GENOMIC DNA]</scope>
    <source>
        <strain evidence="3">KCTC 23107</strain>
    </source>
</reference>
<feature type="transmembrane region" description="Helical" evidence="1">
    <location>
        <begin position="12"/>
        <end position="31"/>
    </location>
</feature>
<feature type="transmembrane region" description="Helical" evidence="1">
    <location>
        <begin position="102"/>
        <end position="120"/>
    </location>
</feature>
<evidence type="ECO:0008006" key="4">
    <source>
        <dbReference type="Google" id="ProtNLM"/>
    </source>
</evidence>